<dbReference type="InterPro" id="IPR050491">
    <property type="entry name" value="AmpC-like"/>
</dbReference>
<gene>
    <name evidence="2" type="ORF">BXY58_0697</name>
</gene>
<dbReference type="PANTHER" id="PTHR46825">
    <property type="entry name" value="D-ALANYL-D-ALANINE-CARBOXYPEPTIDASE/ENDOPEPTIDASE AMPH"/>
    <property type="match status" value="1"/>
</dbReference>
<evidence type="ECO:0000313" key="3">
    <source>
        <dbReference type="Proteomes" id="UP000285906"/>
    </source>
</evidence>
<dbReference type="Proteomes" id="UP000285906">
    <property type="component" value="Unassembled WGS sequence"/>
</dbReference>
<organism evidence="2 3">
    <name type="scientific">Epilithonimonas arachidiradicis</name>
    <dbReference type="NCBI Taxonomy" id="1617282"/>
    <lineage>
        <taxon>Bacteria</taxon>
        <taxon>Pseudomonadati</taxon>
        <taxon>Bacteroidota</taxon>
        <taxon>Flavobacteriia</taxon>
        <taxon>Flavobacteriales</taxon>
        <taxon>Weeksellaceae</taxon>
        <taxon>Chryseobacterium group</taxon>
        <taxon>Epilithonimonas</taxon>
    </lineage>
</organism>
<dbReference type="OrthoDB" id="1357763at2"/>
<dbReference type="EMBL" id="RAQH01000001">
    <property type="protein sequence ID" value="RKE90109.1"/>
    <property type="molecule type" value="Genomic_DNA"/>
</dbReference>
<dbReference type="SUPFAM" id="SSF56601">
    <property type="entry name" value="beta-lactamase/transpeptidase-like"/>
    <property type="match status" value="1"/>
</dbReference>
<dbReference type="Pfam" id="PF00144">
    <property type="entry name" value="Beta-lactamase"/>
    <property type="match status" value="1"/>
</dbReference>
<dbReference type="PANTHER" id="PTHR46825:SF9">
    <property type="entry name" value="BETA-LACTAMASE-RELATED DOMAIN-CONTAINING PROTEIN"/>
    <property type="match status" value="1"/>
</dbReference>
<dbReference type="InterPro" id="IPR012338">
    <property type="entry name" value="Beta-lactam/transpept-like"/>
</dbReference>
<reference evidence="2 3" key="1">
    <citation type="submission" date="2018-09" db="EMBL/GenBank/DDBJ databases">
        <title>Genomic Encyclopedia of Archaeal and Bacterial Type Strains, Phase II (KMG-II): from individual species to whole genera.</title>
        <authorList>
            <person name="Goeker M."/>
        </authorList>
    </citation>
    <scope>NUCLEOTIDE SEQUENCE [LARGE SCALE GENOMIC DNA]</scope>
    <source>
        <strain evidence="2 3">DSM 27620</strain>
    </source>
</reference>
<name>A0A420DEX0_9FLAO</name>
<accession>A0A420DEX0</accession>
<dbReference type="Gene3D" id="3.40.710.10">
    <property type="entry name" value="DD-peptidase/beta-lactamase superfamily"/>
    <property type="match status" value="1"/>
</dbReference>
<protein>
    <submittedName>
        <fullName evidence="2">CubicO group peptidase (Beta-lactamase class C family)</fullName>
    </submittedName>
</protein>
<dbReference type="InterPro" id="IPR001466">
    <property type="entry name" value="Beta-lactam-related"/>
</dbReference>
<dbReference type="AlphaFoldDB" id="A0A420DEX0"/>
<dbReference type="RefSeq" id="WP_120212377.1">
    <property type="nucleotide sequence ID" value="NZ_BMCW01000001.1"/>
</dbReference>
<proteinExistence type="predicted"/>
<evidence type="ECO:0000313" key="2">
    <source>
        <dbReference type="EMBL" id="RKE90109.1"/>
    </source>
</evidence>
<feature type="domain" description="Beta-lactamase-related" evidence="1">
    <location>
        <begin position="33"/>
        <end position="330"/>
    </location>
</feature>
<evidence type="ECO:0000259" key="1">
    <source>
        <dbReference type="Pfam" id="PF00144"/>
    </source>
</evidence>
<comment type="caution">
    <text evidence="2">The sequence shown here is derived from an EMBL/GenBank/DDBJ whole genome shotgun (WGS) entry which is preliminary data.</text>
</comment>
<sequence>MNTKLIFLFILFSQTVFGQFRTFSGKSISNKKFDTLIGKAMDSLGVHGMSIAVINNGKIVYCKGYGFSNVAQSERVDNRTFFEAASLSKPVFASFVLTLANENKIDLNKPLYEYLPPTNMIDERYKKINAAMVLSHTTGLPNWSESDTINFLYNPGEKFSYSGEAYTYLAKVIAKQNNLTLETLDNYFQSELAKKFGLKDFHFILTPTIKNKLATGYQDSSVVYDDRDRNRFDSAGGLYANASTYAKFLTQLMKREDLFNDMFVPRIDLESNDIVKEIFGIEAWTSGLAVIKIKNSVNFWHGGNNLGFTSSFMINPEKKFGYVFFTNADQCNGMKKILEDILWQ</sequence>